<name>A0AAD5K6A3_9FUNG</name>
<evidence type="ECO:0000313" key="3">
    <source>
        <dbReference type="Proteomes" id="UP001209540"/>
    </source>
</evidence>
<comment type="caution">
    <text evidence="2">The sequence shown here is derived from an EMBL/GenBank/DDBJ whole genome shotgun (WGS) entry which is preliminary data.</text>
</comment>
<protein>
    <submittedName>
        <fullName evidence="2">Uncharacterized protein</fullName>
    </submittedName>
</protein>
<reference evidence="2" key="1">
    <citation type="journal article" date="2022" name="IScience">
        <title>Evolution of zygomycete secretomes and the origins of terrestrial fungal ecologies.</title>
        <authorList>
            <person name="Chang Y."/>
            <person name="Wang Y."/>
            <person name="Mondo S."/>
            <person name="Ahrendt S."/>
            <person name="Andreopoulos W."/>
            <person name="Barry K."/>
            <person name="Beard J."/>
            <person name="Benny G.L."/>
            <person name="Blankenship S."/>
            <person name="Bonito G."/>
            <person name="Cuomo C."/>
            <person name="Desiro A."/>
            <person name="Gervers K.A."/>
            <person name="Hundley H."/>
            <person name="Kuo A."/>
            <person name="LaButti K."/>
            <person name="Lang B.F."/>
            <person name="Lipzen A."/>
            <person name="O'Donnell K."/>
            <person name="Pangilinan J."/>
            <person name="Reynolds N."/>
            <person name="Sandor L."/>
            <person name="Smith M.E."/>
            <person name="Tsang A."/>
            <person name="Grigoriev I.V."/>
            <person name="Stajich J.E."/>
            <person name="Spatafora J.W."/>
        </authorList>
    </citation>
    <scope>NUCLEOTIDE SEQUENCE</scope>
    <source>
        <strain evidence="2">RSA 2281</strain>
    </source>
</reference>
<evidence type="ECO:0000313" key="2">
    <source>
        <dbReference type="EMBL" id="KAI9257280.1"/>
    </source>
</evidence>
<dbReference type="AlphaFoldDB" id="A0AAD5K6A3"/>
<keyword evidence="1" id="KW-0812">Transmembrane</keyword>
<proteinExistence type="predicted"/>
<gene>
    <name evidence="2" type="ORF">BDA99DRAFT_539390</name>
</gene>
<organism evidence="2 3">
    <name type="scientific">Phascolomyces articulosus</name>
    <dbReference type="NCBI Taxonomy" id="60185"/>
    <lineage>
        <taxon>Eukaryota</taxon>
        <taxon>Fungi</taxon>
        <taxon>Fungi incertae sedis</taxon>
        <taxon>Mucoromycota</taxon>
        <taxon>Mucoromycotina</taxon>
        <taxon>Mucoromycetes</taxon>
        <taxon>Mucorales</taxon>
        <taxon>Lichtheimiaceae</taxon>
        <taxon>Phascolomyces</taxon>
    </lineage>
</organism>
<keyword evidence="1" id="KW-1133">Transmembrane helix</keyword>
<feature type="transmembrane region" description="Helical" evidence="1">
    <location>
        <begin position="112"/>
        <end position="131"/>
    </location>
</feature>
<evidence type="ECO:0000256" key="1">
    <source>
        <dbReference type="SAM" id="Phobius"/>
    </source>
</evidence>
<accession>A0AAD5K6A3</accession>
<keyword evidence="3" id="KW-1185">Reference proteome</keyword>
<reference evidence="2" key="2">
    <citation type="submission" date="2023-02" db="EMBL/GenBank/DDBJ databases">
        <authorList>
            <consortium name="DOE Joint Genome Institute"/>
            <person name="Mondo S.J."/>
            <person name="Chang Y."/>
            <person name="Wang Y."/>
            <person name="Ahrendt S."/>
            <person name="Andreopoulos W."/>
            <person name="Barry K."/>
            <person name="Beard J."/>
            <person name="Benny G.L."/>
            <person name="Blankenship S."/>
            <person name="Bonito G."/>
            <person name="Cuomo C."/>
            <person name="Desiro A."/>
            <person name="Gervers K.A."/>
            <person name="Hundley H."/>
            <person name="Kuo A."/>
            <person name="LaButti K."/>
            <person name="Lang B.F."/>
            <person name="Lipzen A."/>
            <person name="O'Donnell K."/>
            <person name="Pangilinan J."/>
            <person name="Reynolds N."/>
            <person name="Sandor L."/>
            <person name="Smith M.W."/>
            <person name="Tsang A."/>
            <person name="Grigoriev I.V."/>
            <person name="Stajich J.E."/>
            <person name="Spatafora J.W."/>
        </authorList>
    </citation>
    <scope>NUCLEOTIDE SEQUENCE</scope>
    <source>
        <strain evidence="2">RSA 2281</strain>
    </source>
</reference>
<keyword evidence="1" id="KW-0472">Membrane</keyword>
<dbReference type="Proteomes" id="UP001209540">
    <property type="component" value="Unassembled WGS sequence"/>
</dbReference>
<dbReference type="EMBL" id="JAIXMP010000020">
    <property type="protein sequence ID" value="KAI9257280.1"/>
    <property type="molecule type" value="Genomic_DNA"/>
</dbReference>
<sequence length="132" mass="15783">MTSIFRQKANVLQPTCMLILHAPTEKIPSYFYAFGRKYHTEVRIAANLGYKNKNQMINMVPGCFTESRNRILTDIMTTTGIHFVARMFCIYQKNYVLKWIWYYSRLLHIKNGNLRICLYIFFSSLWMLIMVY</sequence>